<dbReference type="Proteomes" id="UP000596661">
    <property type="component" value="Chromosome 3"/>
</dbReference>
<proteinExistence type="predicted"/>
<accession>A0A803P7X7</accession>
<protein>
    <submittedName>
        <fullName evidence="1">Uncharacterized protein</fullName>
    </submittedName>
</protein>
<keyword evidence="2" id="KW-1185">Reference proteome</keyword>
<dbReference type="AlphaFoldDB" id="A0A803P7X7"/>
<sequence>MVAWQIWNARNDVLWKGRVRTTVSVVLKARSYLNQWLCAQKNRMEPILLQNDQGLDIEHWTKPVTNTVNVNVDKAIFASIDSFGKCVSLELKEEACGEGKHFSTSLPIEIRSDGADSLVKSYLNVIKIIVDVALFGVQNAYGSFGLVARDANEYLVEALIGLQYGRVEWFWKLLKPLELKRL</sequence>
<dbReference type="EMBL" id="UZAU01000356">
    <property type="status" value="NOT_ANNOTATED_CDS"/>
    <property type="molecule type" value="Genomic_DNA"/>
</dbReference>
<dbReference type="Gramene" id="evm.model.03.2090">
    <property type="protein sequence ID" value="cds.evm.model.03.2090"/>
    <property type="gene ID" value="evm.TU.03.2090"/>
</dbReference>
<evidence type="ECO:0000313" key="1">
    <source>
        <dbReference type="EnsemblPlants" id="cds.evm.model.03.2090"/>
    </source>
</evidence>
<reference evidence="1" key="1">
    <citation type="submission" date="2018-11" db="EMBL/GenBank/DDBJ databases">
        <authorList>
            <person name="Grassa J C."/>
        </authorList>
    </citation>
    <scope>NUCLEOTIDE SEQUENCE [LARGE SCALE GENOMIC DNA]</scope>
</reference>
<dbReference type="EnsemblPlants" id="evm.model.03.2090">
    <property type="protein sequence ID" value="cds.evm.model.03.2090"/>
    <property type="gene ID" value="evm.TU.03.2090"/>
</dbReference>
<organism evidence="1 2">
    <name type="scientific">Cannabis sativa</name>
    <name type="common">Hemp</name>
    <name type="synonym">Marijuana</name>
    <dbReference type="NCBI Taxonomy" id="3483"/>
    <lineage>
        <taxon>Eukaryota</taxon>
        <taxon>Viridiplantae</taxon>
        <taxon>Streptophyta</taxon>
        <taxon>Embryophyta</taxon>
        <taxon>Tracheophyta</taxon>
        <taxon>Spermatophyta</taxon>
        <taxon>Magnoliopsida</taxon>
        <taxon>eudicotyledons</taxon>
        <taxon>Gunneridae</taxon>
        <taxon>Pentapetalae</taxon>
        <taxon>rosids</taxon>
        <taxon>fabids</taxon>
        <taxon>Rosales</taxon>
        <taxon>Cannabaceae</taxon>
        <taxon>Cannabis</taxon>
    </lineage>
</organism>
<reference evidence="1" key="2">
    <citation type="submission" date="2021-03" db="UniProtKB">
        <authorList>
            <consortium name="EnsemblPlants"/>
        </authorList>
    </citation>
    <scope>IDENTIFICATION</scope>
</reference>
<evidence type="ECO:0000313" key="2">
    <source>
        <dbReference type="Proteomes" id="UP000596661"/>
    </source>
</evidence>
<name>A0A803P7X7_CANSA</name>